<proteinExistence type="predicted"/>
<dbReference type="AlphaFoldDB" id="A0A1N7MUJ5"/>
<gene>
    <name evidence="1" type="ORF">SAMN05421760_10719</name>
</gene>
<organism evidence="1 2">
    <name type="scientific">Neptunomonas antarctica</name>
    <dbReference type="NCBI Taxonomy" id="619304"/>
    <lineage>
        <taxon>Bacteria</taxon>
        <taxon>Pseudomonadati</taxon>
        <taxon>Pseudomonadota</taxon>
        <taxon>Gammaproteobacteria</taxon>
        <taxon>Oceanospirillales</taxon>
        <taxon>Oceanospirillaceae</taxon>
        <taxon>Neptunomonas</taxon>
    </lineage>
</organism>
<name>A0A1N7MUJ5_9GAMM</name>
<evidence type="ECO:0000313" key="2">
    <source>
        <dbReference type="Proteomes" id="UP000185999"/>
    </source>
</evidence>
<keyword evidence="2" id="KW-1185">Reference proteome</keyword>
<sequence length="136" mass="14963">MSEERMPGEFAKLVEAAKQQEQPQRLLMLFARAEGNKKKKANASHQTGTVTPLMCVDKLPEELESFEALIKEADIIASDWSFVLIGGLGGVDGEAPPTEAAEPYLNQMANDLMMGQDLSGYTILDRQQSPVLLQVR</sequence>
<dbReference type="RefSeq" id="WP_238377075.1">
    <property type="nucleotide sequence ID" value="NZ_FTOE01000007.1"/>
</dbReference>
<evidence type="ECO:0000313" key="1">
    <source>
        <dbReference type="EMBL" id="SIS89722.1"/>
    </source>
</evidence>
<dbReference type="EMBL" id="FTOE01000007">
    <property type="protein sequence ID" value="SIS89722.1"/>
    <property type="molecule type" value="Genomic_DNA"/>
</dbReference>
<protein>
    <submittedName>
        <fullName evidence="1">Uncharacterized protein</fullName>
    </submittedName>
</protein>
<reference evidence="2" key="1">
    <citation type="submission" date="2017-01" db="EMBL/GenBank/DDBJ databases">
        <authorList>
            <person name="Varghese N."/>
            <person name="Submissions S."/>
        </authorList>
    </citation>
    <scope>NUCLEOTIDE SEQUENCE [LARGE SCALE GENOMIC DNA]</scope>
    <source>
        <strain evidence="2">DSM 22306</strain>
    </source>
</reference>
<accession>A0A1N7MUJ5</accession>
<dbReference type="Proteomes" id="UP000185999">
    <property type="component" value="Unassembled WGS sequence"/>
</dbReference>